<dbReference type="Pfam" id="PF21725">
    <property type="entry name" value="T7SS_signal"/>
    <property type="match status" value="1"/>
</dbReference>
<evidence type="ECO:0000313" key="7">
    <source>
        <dbReference type="Proteomes" id="UP000255467"/>
    </source>
</evidence>
<dbReference type="Proteomes" id="UP000255467">
    <property type="component" value="Unassembled WGS sequence"/>
</dbReference>
<keyword evidence="7" id="KW-1185">Reference proteome</keyword>
<dbReference type="OrthoDB" id="9765204at2"/>
<feature type="region of interest" description="Disordered" evidence="2">
    <location>
        <begin position="371"/>
        <end position="844"/>
    </location>
</feature>
<feature type="compositionally biased region" description="Pro residues" evidence="2">
    <location>
        <begin position="704"/>
        <end position="720"/>
    </location>
</feature>
<evidence type="ECO:0000313" key="6">
    <source>
        <dbReference type="EMBL" id="SUD47549.1"/>
    </source>
</evidence>
<proteinExistence type="predicted"/>
<dbReference type="Pfam" id="PF25023">
    <property type="entry name" value="TEN_YD-shell"/>
    <property type="match status" value="2"/>
</dbReference>
<feature type="compositionally biased region" description="Polar residues" evidence="2">
    <location>
        <begin position="582"/>
        <end position="601"/>
    </location>
</feature>
<sequence length="2019" mass="219164">MGIGDWLEDKANQIGEAVENAAESATAAVGEAIDDVLDVGADAARSVGWDGVGEALDDAGDQVSSALGGAVEERELGETEDPKELIRGEPSAITEAGNSLGKLSQAADQTGEGLRAVGNISDWHGLGADGYRVGFSPQPGKWTEAADAFTDAKTALEAWASAVSAAQGLAADAIAEWKAGVRERRRVLAWWNSLTDEQKDRATVTDTWSPHFQAARDILSRARTNRDTAADQAVSSLSAAKAAAPEEPPFVSRMAANLEDAVQIGEYANLSFTDGVLGGASGLLQFVRKLNPTDTYNLTHPGEYLENMSNLAGGLVTTAADPGPVVDALIDDARANPFEALGTVAFDVATAVPTGGAGLAAKAPSLLNKVDNLAPPVRPRPDVPTRAPVDRAAPEGFSPRSDPAGTNPRADIDTPAPQRDTPGTDAPPRDADAPVQDRGAGAAPEPDRPDSSVQAAQHDQPAPAREQPADRADDDGQVEVSADQPRGEPDSPATRPDPTPEAPAQRPDHPSTGPARVDDPGTPGTRPDSDPPGPLRDTYTPPTHPDISDAPGATRPDTDPATTRSDTAPDTPRGNDPAGTNPPGNQPHSDPTANQPSNQPHPDTGGDRPDSTLGPTSTTPENPHVDNGGRTPGETPARPDGTSPTDTPGTRTPDTTAPAHTQSTPANTHPTAPRDTPAPRTDPVPGPTRADTPAGRGPVSPAATTPPSPTPGPRPTPDTPAGPRAQPGNTNPHTNLDAGTSTRPLPDSPNAPRSDLAPDTRQVPDQGSTPDRNPADGREPDTRNDDGARDHDTDDRNDTDDRDTDPDRDNQDRQEDPDQSDPDAATAAKDPAHTQTDADVAKCGDPVDAATGEFLLPETDLTLPGILPLVLTRRHRSNYRWGRWFGPTWSSILDMRVVVDENQVTFLGEDGLLLAYPHADPGIAVEPLVGGARYACSRTDTGTYRVSDPEREIIWHFTPEPELDGLFGVYPISAITDRHLNRIRFHYAPDGTPTAITHSGGYHVEVATDPAVGRVTGLTVVDTKIQDGPEARISVRRFDYAAGNLAAVTNGSGATTRYTYDDRDRMLSWTDSRGTTMVNTYDSAGRVILQHGTDGVLNAGFDYLDYPDGTGHITRHINSQGAVTTRGFDHDLRVRDIMDPAGGHTRIDYNADRRPLQVTAPDNAVTRYTYSPDGDVTRIIRPDGRSIDIAYAWRNRPETITHPDGTTARRDWDAHGNLTATTTPGGIRTTYTYHPNGAVATVTEPNTARTTVTVDAAGLPVTVTDPLGATTHITRDAFGRPSAVTDPLGHTTRYHWSPDGELLRRLDPDGHHESWTYDGEGNLLSHTSRAGGITRFTYASWDLPISRTDPDGATTRYTYDTERRLTTVTNPLGHTWHYRYDTAGRLISETDYNGATTTYTHDPAGRVATVTPATGITRHHRYDILGRLTEITTDSGHWRRYTHDPLGRLLTAISGEAETPIHTLDFTHTPDGQLATQTLDAGTPMRFEYDPLGRRARRITPTGSETRWRWDWSGRPTALDTDGHTIGFTHDLAGQLTEWTIGELAITNAYDPLGRLQQQTVTGFPPRLSTLGLDSNPRPEPRQLRTDEYIWRPDGYITTHTTHTDTTTSRLDYTLDPIGRVHRLTRNGALAEQYSYDSLSNITESYTPSEPTPPTPDSLTTAPDQPPTGSTRREYHNNLLIRDGRTRYHYDAAGRLIRKTTTRLSRKPAVWHFRYDAFDQLTDVWTPGQEWWHYTYDALGRRTTKTRLSTVGTILETHDYLWDDTNLIEQTTPWETQHWEYFPNSYIPIIQCTDNDTTRRIFHIIATDKSGSPRDLIDPYSAVVVASAKTNFWGATTWCGSSDTPIRFQGQIFDPETRLHYNFHRLYDPDSGRYLTSDPLGLIPAPNPSIYPHNPAVWCDPLGLRCLKDNEVYLYRAVQDKELEQILDTRTFTNPTGIETKYFARSEEAASAYAREAFKNWPSEGSYTIVRTTIDKGLIPEEAAVHISDPGVGDVIVLPSDLLPELGRPRILPYGIHGG</sequence>
<feature type="compositionally biased region" description="Polar residues" evidence="2">
    <location>
        <begin position="727"/>
        <end position="743"/>
    </location>
</feature>
<evidence type="ECO:0000259" key="3">
    <source>
        <dbReference type="Pfam" id="PF20148"/>
    </source>
</evidence>
<feature type="domain" description="DUF6531" evidence="3">
    <location>
        <begin position="844"/>
        <end position="915"/>
    </location>
</feature>
<reference evidence="6 7" key="1">
    <citation type="submission" date="2018-06" db="EMBL/GenBank/DDBJ databases">
        <authorList>
            <consortium name="Pathogen Informatics"/>
            <person name="Doyle S."/>
        </authorList>
    </citation>
    <scope>NUCLEOTIDE SEQUENCE [LARGE SCALE GENOMIC DNA]</scope>
    <source>
        <strain evidence="6 7">NCTC1934</strain>
    </source>
</reference>
<feature type="region of interest" description="Disordered" evidence="2">
    <location>
        <begin position="1642"/>
        <end position="1673"/>
    </location>
</feature>
<feature type="compositionally biased region" description="Low complexity" evidence="2">
    <location>
        <begin position="638"/>
        <end position="659"/>
    </location>
</feature>
<dbReference type="PANTHER" id="PTHR32305">
    <property type="match status" value="1"/>
</dbReference>
<dbReference type="STRING" id="1406858.GCA_000710895_00503"/>
<evidence type="ECO:0000256" key="2">
    <source>
        <dbReference type="SAM" id="MobiDB-lite"/>
    </source>
</evidence>
<dbReference type="PANTHER" id="PTHR32305:SF15">
    <property type="entry name" value="PROTEIN RHSA-RELATED"/>
    <property type="match status" value="1"/>
</dbReference>
<gene>
    <name evidence="6" type="primary">wapA</name>
    <name evidence="6" type="ORF">NCTC1934_04863</name>
</gene>
<protein>
    <submittedName>
        <fullName evidence="6">Cell wall-associated polypeptide CWBP200</fullName>
    </submittedName>
</protein>
<evidence type="ECO:0000256" key="1">
    <source>
        <dbReference type="ARBA" id="ARBA00022737"/>
    </source>
</evidence>
<dbReference type="Gene3D" id="2.180.10.10">
    <property type="entry name" value="RHS repeat-associated core"/>
    <property type="match status" value="4"/>
</dbReference>
<dbReference type="EMBL" id="UGRY01000003">
    <property type="protein sequence ID" value="SUD47549.1"/>
    <property type="molecule type" value="Genomic_DNA"/>
</dbReference>
<feature type="domain" description="Teneurin-like YD-shell" evidence="5">
    <location>
        <begin position="1679"/>
        <end position="1878"/>
    </location>
</feature>
<evidence type="ECO:0000259" key="4">
    <source>
        <dbReference type="Pfam" id="PF21725"/>
    </source>
</evidence>
<dbReference type="InterPro" id="IPR056823">
    <property type="entry name" value="TEN-like_YD-shell"/>
</dbReference>
<name>A0A379JFY5_9NOCA</name>
<feature type="compositionally biased region" description="Polar residues" evidence="2">
    <location>
        <begin position="660"/>
        <end position="669"/>
    </location>
</feature>
<dbReference type="Pfam" id="PF05593">
    <property type="entry name" value="RHS_repeat"/>
    <property type="match status" value="3"/>
</dbReference>
<dbReference type="InterPro" id="IPR050708">
    <property type="entry name" value="T6SS_VgrG/RHS"/>
</dbReference>
<dbReference type="InterPro" id="IPR049082">
    <property type="entry name" value="T7SS_signal"/>
</dbReference>
<keyword evidence="1" id="KW-0677">Repeat</keyword>
<dbReference type="RefSeq" id="WP_051037036.1">
    <property type="nucleotide sequence ID" value="NZ_UGRY01000003.1"/>
</dbReference>
<feature type="compositionally biased region" description="Basic and acidic residues" evidence="2">
    <location>
        <begin position="773"/>
        <end position="796"/>
    </location>
</feature>
<dbReference type="NCBIfam" id="TIGR01643">
    <property type="entry name" value="YD_repeat_2x"/>
    <property type="match status" value="10"/>
</dbReference>
<dbReference type="InterPro" id="IPR045351">
    <property type="entry name" value="DUF6531"/>
</dbReference>
<feature type="compositionally biased region" description="Basic and acidic residues" evidence="2">
    <location>
        <begin position="379"/>
        <end position="393"/>
    </location>
</feature>
<dbReference type="InterPro" id="IPR022385">
    <property type="entry name" value="Rhs_assc_core"/>
</dbReference>
<dbReference type="Pfam" id="PF20148">
    <property type="entry name" value="DUF6531"/>
    <property type="match status" value="1"/>
</dbReference>
<dbReference type="InterPro" id="IPR031325">
    <property type="entry name" value="RHS_repeat"/>
</dbReference>
<dbReference type="NCBIfam" id="TIGR03696">
    <property type="entry name" value="Rhs_assc_core"/>
    <property type="match status" value="1"/>
</dbReference>
<organism evidence="6 7">
    <name type="scientific">Nocardia otitidiscaviarum</name>
    <dbReference type="NCBI Taxonomy" id="1823"/>
    <lineage>
        <taxon>Bacteria</taxon>
        <taxon>Bacillati</taxon>
        <taxon>Actinomycetota</taxon>
        <taxon>Actinomycetes</taxon>
        <taxon>Mycobacteriales</taxon>
        <taxon>Nocardiaceae</taxon>
        <taxon>Nocardia</taxon>
    </lineage>
</organism>
<accession>A0A379JFY5</accession>
<feature type="compositionally biased region" description="Low complexity" evidence="2">
    <location>
        <begin position="670"/>
        <end position="679"/>
    </location>
</feature>
<feature type="domain" description="Teneurin-like YD-shell" evidence="5">
    <location>
        <begin position="1312"/>
        <end position="1450"/>
    </location>
</feature>
<dbReference type="InterPro" id="IPR006530">
    <property type="entry name" value="YD"/>
</dbReference>
<feature type="compositionally biased region" description="Basic and acidic residues" evidence="2">
    <location>
        <begin position="805"/>
        <end position="816"/>
    </location>
</feature>
<evidence type="ECO:0000259" key="5">
    <source>
        <dbReference type="Pfam" id="PF25023"/>
    </source>
</evidence>
<feature type="domain" description="Putative T7SS secretion signal" evidence="4">
    <location>
        <begin position="18"/>
        <end position="248"/>
    </location>
</feature>